<dbReference type="PROSITE" id="PS00962">
    <property type="entry name" value="RIBOSOMAL_S2_1"/>
    <property type="match status" value="1"/>
</dbReference>
<dbReference type="HAMAP" id="MF_00291_B">
    <property type="entry name" value="Ribosomal_uS2_B"/>
    <property type="match status" value="1"/>
</dbReference>
<proteinExistence type="inferred from homology"/>
<evidence type="ECO:0000256" key="1">
    <source>
        <dbReference type="ARBA" id="ARBA00006242"/>
    </source>
</evidence>
<dbReference type="GO" id="GO:0006412">
    <property type="term" value="P:translation"/>
    <property type="evidence" value="ECO:0007669"/>
    <property type="project" value="UniProtKB-UniRule"/>
</dbReference>
<comment type="caution">
    <text evidence="6">The sequence shown here is derived from an EMBL/GenBank/DDBJ whole genome shotgun (WGS) entry which is preliminary data.</text>
</comment>
<dbReference type="Proteomes" id="UP000178377">
    <property type="component" value="Unassembled WGS sequence"/>
</dbReference>
<dbReference type="InterPro" id="IPR023591">
    <property type="entry name" value="Ribosomal_uS2_flav_dom_sf"/>
</dbReference>
<dbReference type="EMBL" id="MFEO01000030">
    <property type="protein sequence ID" value="OGE88731.1"/>
    <property type="molecule type" value="Genomic_DNA"/>
</dbReference>
<keyword evidence="2 5" id="KW-0689">Ribosomal protein</keyword>
<evidence type="ECO:0000256" key="4">
    <source>
        <dbReference type="ARBA" id="ARBA00035256"/>
    </source>
</evidence>
<evidence type="ECO:0000313" key="7">
    <source>
        <dbReference type="Proteomes" id="UP000178377"/>
    </source>
</evidence>
<dbReference type="PANTHER" id="PTHR12534:SF0">
    <property type="entry name" value="SMALL RIBOSOMAL SUBUNIT PROTEIN US2M"/>
    <property type="match status" value="1"/>
</dbReference>
<dbReference type="Gene3D" id="1.10.287.610">
    <property type="entry name" value="Helix hairpin bin"/>
    <property type="match status" value="1"/>
</dbReference>
<dbReference type="SUPFAM" id="SSF52313">
    <property type="entry name" value="Ribosomal protein S2"/>
    <property type="match status" value="1"/>
</dbReference>
<dbReference type="InterPro" id="IPR018130">
    <property type="entry name" value="Ribosomal_uS2_CS"/>
</dbReference>
<evidence type="ECO:0000313" key="6">
    <source>
        <dbReference type="EMBL" id="OGE88731.1"/>
    </source>
</evidence>
<evidence type="ECO:0000256" key="5">
    <source>
        <dbReference type="HAMAP-Rule" id="MF_00291"/>
    </source>
</evidence>
<gene>
    <name evidence="5" type="primary">rpsB</name>
    <name evidence="6" type="ORF">A2722_02400</name>
</gene>
<evidence type="ECO:0000256" key="3">
    <source>
        <dbReference type="ARBA" id="ARBA00023274"/>
    </source>
</evidence>
<dbReference type="AlphaFoldDB" id="A0A1F5PFN5"/>
<evidence type="ECO:0000256" key="2">
    <source>
        <dbReference type="ARBA" id="ARBA00022980"/>
    </source>
</evidence>
<comment type="similarity">
    <text evidence="1 5">Belongs to the universal ribosomal protein uS2 family.</text>
</comment>
<organism evidence="6 7">
    <name type="scientific">Candidatus Doudnabacteria bacterium RIFCSPHIGHO2_01_FULL_50_11</name>
    <dbReference type="NCBI Taxonomy" id="1817828"/>
    <lineage>
        <taxon>Bacteria</taxon>
        <taxon>Candidatus Doudnaibacteriota</taxon>
    </lineage>
</organism>
<dbReference type="NCBIfam" id="TIGR01011">
    <property type="entry name" value="rpsB_bact"/>
    <property type="match status" value="1"/>
</dbReference>
<dbReference type="STRING" id="1817828.A2722_02400"/>
<accession>A0A1F5PFN5</accession>
<dbReference type="Gene3D" id="3.40.50.10490">
    <property type="entry name" value="Glucose-6-phosphate isomerase like protein, domain 1"/>
    <property type="match status" value="1"/>
</dbReference>
<dbReference type="Pfam" id="PF00318">
    <property type="entry name" value="Ribosomal_S2"/>
    <property type="match status" value="1"/>
</dbReference>
<dbReference type="CDD" id="cd01425">
    <property type="entry name" value="RPS2"/>
    <property type="match status" value="1"/>
</dbReference>
<dbReference type="PANTHER" id="PTHR12534">
    <property type="entry name" value="30S RIBOSOMAL PROTEIN S2 PROKARYOTIC AND ORGANELLAR"/>
    <property type="match status" value="1"/>
</dbReference>
<dbReference type="InterPro" id="IPR005706">
    <property type="entry name" value="Ribosomal_uS2_bac/mit/plastid"/>
</dbReference>
<keyword evidence="3 5" id="KW-0687">Ribonucleoprotein</keyword>
<dbReference type="PRINTS" id="PR00395">
    <property type="entry name" value="RIBOSOMALS2"/>
</dbReference>
<dbReference type="InterPro" id="IPR001865">
    <property type="entry name" value="Ribosomal_uS2"/>
</dbReference>
<protein>
    <recommendedName>
        <fullName evidence="4 5">Small ribosomal subunit protein uS2</fullName>
    </recommendedName>
</protein>
<sequence>MQDITLEQLLASGAHFGHKTSRWNPKMAPYIFTVRNKFHIIDLEKTHEKLVAAQAFAADIVRGGGTVLFVGTKRQAQKVVREQALACGSPYVTTRWLGGTLTNFKTIQRSIRKLTQLEELLSGLGVAKYTKKERLMFERERAKNTILFEGIRTLKKIPEALFAIDTNSDSIAVKEARLMGVRVIAIVDTNSDPGLVDYPIPANDDAIKSVSLITQAVSEAIAEARTATPAPEVKSE</sequence>
<reference evidence="6 7" key="1">
    <citation type="journal article" date="2016" name="Nat. Commun.">
        <title>Thousands of microbial genomes shed light on interconnected biogeochemical processes in an aquifer system.</title>
        <authorList>
            <person name="Anantharaman K."/>
            <person name="Brown C.T."/>
            <person name="Hug L.A."/>
            <person name="Sharon I."/>
            <person name="Castelle C.J."/>
            <person name="Probst A.J."/>
            <person name="Thomas B.C."/>
            <person name="Singh A."/>
            <person name="Wilkins M.J."/>
            <person name="Karaoz U."/>
            <person name="Brodie E.L."/>
            <person name="Williams K.H."/>
            <person name="Hubbard S.S."/>
            <person name="Banfield J.F."/>
        </authorList>
    </citation>
    <scope>NUCLEOTIDE SEQUENCE [LARGE SCALE GENOMIC DNA]</scope>
</reference>
<name>A0A1F5PFN5_9BACT</name>
<dbReference type="GO" id="GO:0022627">
    <property type="term" value="C:cytosolic small ribosomal subunit"/>
    <property type="evidence" value="ECO:0007669"/>
    <property type="project" value="TreeGrafter"/>
</dbReference>
<dbReference type="GO" id="GO:0003735">
    <property type="term" value="F:structural constituent of ribosome"/>
    <property type="evidence" value="ECO:0007669"/>
    <property type="project" value="InterPro"/>
</dbReference>